<dbReference type="OMA" id="NHEDERD"/>
<dbReference type="AlphaFoldDB" id="A0A642UVQ7"/>
<dbReference type="GO" id="GO:0005634">
    <property type="term" value="C:nucleus"/>
    <property type="evidence" value="ECO:0007669"/>
    <property type="project" value="TreeGrafter"/>
</dbReference>
<dbReference type="EMBL" id="SWFT01000082">
    <property type="protein sequence ID" value="KAA8902765.1"/>
    <property type="molecule type" value="Genomic_DNA"/>
</dbReference>
<dbReference type="PANTHER" id="PTHR12805">
    <property type="entry name" value="KIN17 KIN, ANTIGENIC DETERMINANT OF RECA PROTEIN HOMOLOG"/>
    <property type="match status" value="1"/>
</dbReference>
<evidence type="ECO:0000313" key="2">
    <source>
        <dbReference type="EMBL" id="KAA8902765.1"/>
    </source>
</evidence>
<dbReference type="InterPro" id="IPR036236">
    <property type="entry name" value="Znf_C2H2_sf"/>
</dbReference>
<dbReference type="Pfam" id="PF25095">
    <property type="entry name" value="C2H2-zf_KIN17"/>
    <property type="match status" value="1"/>
</dbReference>
<protein>
    <recommendedName>
        <fullName evidence="1">C2H2-type domain-containing protein</fullName>
    </recommendedName>
</protein>
<reference evidence="2 3" key="1">
    <citation type="submission" date="2019-07" db="EMBL/GenBank/DDBJ databases">
        <title>Genome assembly of two rare yeast pathogens: Diutina rugosa and Trichomonascus ciferrii.</title>
        <authorList>
            <person name="Mixao V."/>
            <person name="Saus E."/>
            <person name="Hansen A."/>
            <person name="Lass-Flor C."/>
            <person name="Gabaldon T."/>
        </authorList>
    </citation>
    <scope>NUCLEOTIDE SEQUENCE [LARGE SCALE GENOMIC DNA]</scope>
    <source>
        <strain evidence="2 3">CBS 613</strain>
    </source>
</reference>
<feature type="domain" description="C2H2-type" evidence="1">
    <location>
        <begin position="23"/>
        <end position="45"/>
    </location>
</feature>
<dbReference type="GeneID" id="54781312"/>
<evidence type="ECO:0000259" key="1">
    <source>
        <dbReference type="PROSITE" id="PS00028"/>
    </source>
</evidence>
<dbReference type="InterPro" id="IPR013087">
    <property type="entry name" value="Znf_C2H2_type"/>
</dbReference>
<dbReference type="VEuPathDB" id="FungiDB:DIURU_002661"/>
<organism evidence="2 3">
    <name type="scientific">Diutina rugosa</name>
    <name type="common">Yeast</name>
    <name type="synonym">Candida rugosa</name>
    <dbReference type="NCBI Taxonomy" id="5481"/>
    <lineage>
        <taxon>Eukaryota</taxon>
        <taxon>Fungi</taxon>
        <taxon>Dikarya</taxon>
        <taxon>Ascomycota</taxon>
        <taxon>Saccharomycotina</taxon>
        <taxon>Pichiomycetes</taxon>
        <taxon>Debaryomycetaceae</taxon>
        <taxon>Diutina</taxon>
    </lineage>
</organism>
<dbReference type="Proteomes" id="UP000449547">
    <property type="component" value="Unassembled WGS sequence"/>
</dbReference>
<dbReference type="OrthoDB" id="10266249at2759"/>
<evidence type="ECO:0000313" key="3">
    <source>
        <dbReference type="Proteomes" id="UP000449547"/>
    </source>
</evidence>
<dbReference type="GO" id="GO:0006260">
    <property type="term" value="P:DNA replication"/>
    <property type="evidence" value="ECO:0007669"/>
    <property type="project" value="TreeGrafter"/>
</dbReference>
<dbReference type="InterPro" id="IPR019447">
    <property type="entry name" value="DNA/RNA-bd_Kin17_WH-like_dom"/>
</dbReference>
<dbReference type="Gene3D" id="3.30.160.60">
    <property type="entry name" value="Classic Zinc Finger"/>
    <property type="match status" value="1"/>
</dbReference>
<accession>A0A642UVQ7</accession>
<dbReference type="SMART" id="SM01253">
    <property type="entry name" value="Kin17_mid"/>
    <property type="match status" value="1"/>
</dbReference>
<gene>
    <name evidence="2" type="ORF">DIURU_002661</name>
</gene>
<keyword evidence="3" id="KW-1185">Reference proteome</keyword>
<proteinExistence type="predicted"/>
<dbReference type="Pfam" id="PF10357">
    <property type="entry name" value="WH_KIN17"/>
    <property type="match status" value="1"/>
</dbReference>
<dbReference type="SUPFAM" id="SSF57667">
    <property type="entry name" value="beta-beta-alpha zinc fingers"/>
    <property type="match status" value="1"/>
</dbReference>
<dbReference type="PROSITE" id="PS00028">
    <property type="entry name" value="ZINC_FINGER_C2H2_1"/>
    <property type="match status" value="1"/>
</dbReference>
<dbReference type="InterPro" id="IPR056767">
    <property type="entry name" value="C2H2-Znf_KIN17"/>
</dbReference>
<dbReference type="PANTHER" id="PTHR12805:SF0">
    <property type="entry name" value="DNA_RNA-BINDING PROTEIN KIN17"/>
    <property type="match status" value="1"/>
</dbReference>
<dbReference type="InterPro" id="IPR038254">
    <property type="entry name" value="KIN17_WH-like_sf"/>
</dbReference>
<comment type="caution">
    <text evidence="2">The sequence shown here is derived from an EMBL/GenBank/DDBJ whole genome shotgun (WGS) entry which is preliminary data.</text>
</comment>
<dbReference type="InterPro" id="IPR037321">
    <property type="entry name" value="KIN17-like"/>
</dbReference>
<dbReference type="Gene3D" id="1.10.10.2030">
    <property type="entry name" value="DNA/RNA-binding protein Kin17, conserved domain"/>
    <property type="match status" value="1"/>
</dbReference>
<dbReference type="GO" id="GO:0003690">
    <property type="term" value="F:double-stranded DNA binding"/>
    <property type="evidence" value="ECO:0007669"/>
    <property type="project" value="TreeGrafter"/>
</dbReference>
<dbReference type="RefSeq" id="XP_034012513.1">
    <property type="nucleotide sequence ID" value="XM_034155337.1"/>
</dbReference>
<name>A0A642UVQ7_DIURU</name>
<sequence length="213" mass="24378">MSSSRYQGKQVRLIGRQKLEFYCQLCSKQCRDANGFKNHVASPSHQAKIAALGADAGATVARFSREFEQEFLSLLKRSHGTKSVEANNFYQEYIGARDHIHMNATRWRSLTEFVRHLHHTNKVELETQGERMTISLVDADDAERRRRAEALAAKQAEDDSLQQRLADQRVEQARLNQINQEKDKPVEVVTSQQPVKLSLKKKAATKRKAIFDD</sequence>
<dbReference type="GO" id="GO:0006974">
    <property type="term" value="P:DNA damage response"/>
    <property type="evidence" value="ECO:0007669"/>
    <property type="project" value="TreeGrafter"/>
</dbReference>